<dbReference type="PANTHER" id="PTHR47309">
    <property type="entry name" value="T-CELL SURFACE GLYCOPROTEIN CD5"/>
    <property type="match status" value="1"/>
</dbReference>
<proteinExistence type="predicted"/>
<protein>
    <submittedName>
        <fullName evidence="5">T-cell surface glycoprotein CD5-like</fullName>
    </submittedName>
</protein>
<feature type="chain" id="PRO_5027581849" evidence="3">
    <location>
        <begin position="23"/>
        <end position="249"/>
    </location>
</feature>
<dbReference type="GeneID" id="113074473"/>
<evidence type="ECO:0000256" key="3">
    <source>
        <dbReference type="SAM" id="SignalP"/>
    </source>
</evidence>
<dbReference type="OrthoDB" id="544868at2759"/>
<accession>A0A6P6N2C5</accession>
<dbReference type="GO" id="GO:0005886">
    <property type="term" value="C:plasma membrane"/>
    <property type="evidence" value="ECO:0007669"/>
    <property type="project" value="TreeGrafter"/>
</dbReference>
<feature type="region of interest" description="Disordered" evidence="1">
    <location>
        <begin position="208"/>
        <end position="249"/>
    </location>
</feature>
<dbReference type="KEGG" id="caua:113074473"/>
<organism evidence="4 5">
    <name type="scientific">Carassius auratus</name>
    <name type="common">Goldfish</name>
    <dbReference type="NCBI Taxonomy" id="7957"/>
    <lineage>
        <taxon>Eukaryota</taxon>
        <taxon>Metazoa</taxon>
        <taxon>Chordata</taxon>
        <taxon>Craniata</taxon>
        <taxon>Vertebrata</taxon>
        <taxon>Euteleostomi</taxon>
        <taxon>Actinopterygii</taxon>
        <taxon>Neopterygii</taxon>
        <taxon>Teleostei</taxon>
        <taxon>Ostariophysi</taxon>
        <taxon>Cypriniformes</taxon>
        <taxon>Cyprinidae</taxon>
        <taxon>Cyprininae</taxon>
        <taxon>Carassius</taxon>
    </lineage>
</organism>
<dbReference type="AlphaFoldDB" id="A0A6P6N2C5"/>
<evidence type="ECO:0000256" key="1">
    <source>
        <dbReference type="SAM" id="MobiDB-lite"/>
    </source>
</evidence>
<dbReference type="PANTHER" id="PTHR47309:SF1">
    <property type="entry name" value="T-CELL SURFACE GLYCOPROTEIN CD5"/>
    <property type="match status" value="1"/>
</dbReference>
<evidence type="ECO:0000313" key="4">
    <source>
        <dbReference type="Proteomes" id="UP000515129"/>
    </source>
</evidence>
<reference evidence="5" key="1">
    <citation type="submission" date="2025-08" db="UniProtKB">
        <authorList>
            <consortium name="RefSeq"/>
        </authorList>
    </citation>
    <scope>IDENTIFICATION</scope>
    <source>
        <strain evidence="5">Wakin</strain>
        <tissue evidence="5">Muscle</tissue>
    </source>
</reference>
<feature type="transmembrane region" description="Helical" evidence="2">
    <location>
        <begin position="156"/>
        <end position="177"/>
    </location>
</feature>
<keyword evidence="3" id="KW-0732">Signal</keyword>
<feature type="compositionally biased region" description="Polar residues" evidence="1">
    <location>
        <begin position="230"/>
        <end position="242"/>
    </location>
</feature>
<keyword evidence="2" id="KW-1133">Transmembrane helix</keyword>
<gene>
    <name evidence="5" type="primary">LOC113074473</name>
</gene>
<evidence type="ECO:0000256" key="2">
    <source>
        <dbReference type="SAM" id="Phobius"/>
    </source>
</evidence>
<evidence type="ECO:0000313" key="5">
    <source>
        <dbReference type="RefSeq" id="XP_026103127.1"/>
    </source>
</evidence>
<sequence length="249" mass="28045">MENSLLMTLTALLLLGVQGISAQTQTHNTTNTSAPESINVTTSNAPQITCPKIPQIITMSVLYWLKVKWIKESPCEGQLFLNTSEEERPLCYNSAISPSWKNEVCNNRRCGDFKKLKPISNKAECFVLRSNMTIIVTTECDGLHIMCQDSPGKELAAYKAVTGLLIFFILSVILLQFSRPMYKAIRKRFSQKRQNRWIGPTESVCYNRGQGPANKNPEKRQSFPGLERLTVNQSREPSSNRNSDYDSCG</sequence>
<name>A0A6P6N2C5_CARAU</name>
<dbReference type="GO" id="GO:0031295">
    <property type="term" value="P:T cell costimulation"/>
    <property type="evidence" value="ECO:0007669"/>
    <property type="project" value="TreeGrafter"/>
</dbReference>
<keyword evidence="2" id="KW-0472">Membrane</keyword>
<keyword evidence="2" id="KW-0812">Transmembrane</keyword>
<dbReference type="InterPro" id="IPR003566">
    <property type="entry name" value="Tcell_CD5"/>
</dbReference>
<feature type="signal peptide" evidence="3">
    <location>
        <begin position="1"/>
        <end position="22"/>
    </location>
</feature>
<dbReference type="Proteomes" id="UP000515129">
    <property type="component" value="Chromosome 1"/>
</dbReference>
<dbReference type="RefSeq" id="XP_026103127.1">
    <property type="nucleotide sequence ID" value="XM_026247342.1"/>
</dbReference>
<keyword evidence="4" id="KW-1185">Reference proteome</keyword>